<sequence>MVHLNRARNQHPTGCPPPVSCFSAPVSCASAFFSGRPLISLVRTAGDTRPCSRTRLSDPCPRVLRWEGLGTPHGSPERGPLRATRRNPSVIQE</sequence>
<keyword evidence="3" id="KW-1185">Reference proteome</keyword>
<name>A0AAV7TLX3_PLEWA</name>
<reference evidence="2" key="1">
    <citation type="journal article" date="2022" name="bioRxiv">
        <title>Sequencing and chromosome-scale assembly of the giantPleurodeles waltlgenome.</title>
        <authorList>
            <person name="Brown T."/>
            <person name="Elewa A."/>
            <person name="Iarovenko S."/>
            <person name="Subramanian E."/>
            <person name="Araus A.J."/>
            <person name="Petzold A."/>
            <person name="Susuki M."/>
            <person name="Suzuki K.-i.T."/>
            <person name="Hayashi T."/>
            <person name="Toyoda A."/>
            <person name="Oliveira C."/>
            <person name="Osipova E."/>
            <person name="Leigh N.D."/>
            <person name="Simon A."/>
            <person name="Yun M.H."/>
        </authorList>
    </citation>
    <scope>NUCLEOTIDE SEQUENCE</scope>
    <source>
        <strain evidence="2">20211129_DDA</strain>
        <tissue evidence="2">Liver</tissue>
    </source>
</reference>
<proteinExistence type="predicted"/>
<evidence type="ECO:0000256" key="1">
    <source>
        <dbReference type="SAM" id="MobiDB-lite"/>
    </source>
</evidence>
<comment type="caution">
    <text evidence="2">The sequence shown here is derived from an EMBL/GenBank/DDBJ whole genome shotgun (WGS) entry which is preliminary data.</text>
</comment>
<gene>
    <name evidence="2" type="ORF">NDU88_002201</name>
</gene>
<accession>A0AAV7TLX3</accession>
<evidence type="ECO:0000313" key="2">
    <source>
        <dbReference type="EMBL" id="KAJ1176934.1"/>
    </source>
</evidence>
<protein>
    <submittedName>
        <fullName evidence="2">Uncharacterized protein</fullName>
    </submittedName>
</protein>
<organism evidence="2 3">
    <name type="scientific">Pleurodeles waltl</name>
    <name type="common">Iberian ribbed newt</name>
    <dbReference type="NCBI Taxonomy" id="8319"/>
    <lineage>
        <taxon>Eukaryota</taxon>
        <taxon>Metazoa</taxon>
        <taxon>Chordata</taxon>
        <taxon>Craniata</taxon>
        <taxon>Vertebrata</taxon>
        <taxon>Euteleostomi</taxon>
        <taxon>Amphibia</taxon>
        <taxon>Batrachia</taxon>
        <taxon>Caudata</taxon>
        <taxon>Salamandroidea</taxon>
        <taxon>Salamandridae</taxon>
        <taxon>Pleurodelinae</taxon>
        <taxon>Pleurodeles</taxon>
    </lineage>
</organism>
<dbReference type="AlphaFoldDB" id="A0AAV7TLX3"/>
<feature type="region of interest" description="Disordered" evidence="1">
    <location>
        <begin position="67"/>
        <end position="93"/>
    </location>
</feature>
<evidence type="ECO:0000313" key="3">
    <source>
        <dbReference type="Proteomes" id="UP001066276"/>
    </source>
</evidence>
<dbReference type="EMBL" id="JANPWB010000006">
    <property type="protein sequence ID" value="KAJ1176934.1"/>
    <property type="molecule type" value="Genomic_DNA"/>
</dbReference>
<dbReference type="Proteomes" id="UP001066276">
    <property type="component" value="Chromosome 3_2"/>
</dbReference>